<dbReference type="EMBL" id="ANAH02000001">
    <property type="protein sequence ID" value="EPX65061.1"/>
    <property type="molecule type" value="Genomic_DNA"/>
</dbReference>
<keyword evidence="2" id="KW-1185">Reference proteome</keyword>
<reference evidence="1" key="1">
    <citation type="submission" date="2013-05" db="EMBL/GenBank/DDBJ databases">
        <title>Genome assembly of Cystobacter fuscus DSM 2262.</title>
        <authorList>
            <person name="Sharma G."/>
            <person name="Khatri I."/>
            <person name="Kaur C."/>
            <person name="Mayilraj S."/>
            <person name="Subramanian S."/>
        </authorList>
    </citation>
    <scope>NUCLEOTIDE SEQUENCE [LARGE SCALE GENOMIC DNA]</scope>
    <source>
        <strain evidence="1">DSM 2262</strain>
    </source>
</reference>
<dbReference type="AlphaFoldDB" id="S9PPW3"/>
<evidence type="ECO:0000313" key="1">
    <source>
        <dbReference type="EMBL" id="EPX65061.1"/>
    </source>
</evidence>
<protein>
    <submittedName>
        <fullName evidence="1">Uncharacterized protein</fullName>
    </submittedName>
</protein>
<comment type="caution">
    <text evidence="1">The sequence shown here is derived from an EMBL/GenBank/DDBJ whole genome shotgun (WGS) entry which is preliminary data.</text>
</comment>
<sequence>MASSNVAQAADLIGELGIQLRDLEAGVAQQTPSRMPGSWPAQ</sequence>
<dbReference type="RefSeq" id="WP_002623130.1">
    <property type="nucleotide sequence ID" value="NZ_ANAH02000001.1"/>
</dbReference>
<evidence type="ECO:0000313" key="2">
    <source>
        <dbReference type="Proteomes" id="UP000011682"/>
    </source>
</evidence>
<name>S9PPW3_CYSF2</name>
<accession>S9PPW3</accession>
<organism evidence="1 2">
    <name type="scientific">Cystobacter fuscus (strain ATCC 25194 / DSM 2262 / NBRC 100088 / M29)</name>
    <dbReference type="NCBI Taxonomy" id="1242864"/>
    <lineage>
        <taxon>Bacteria</taxon>
        <taxon>Pseudomonadati</taxon>
        <taxon>Myxococcota</taxon>
        <taxon>Myxococcia</taxon>
        <taxon>Myxococcales</taxon>
        <taxon>Cystobacterineae</taxon>
        <taxon>Archangiaceae</taxon>
        <taxon>Cystobacter</taxon>
    </lineage>
</organism>
<gene>
    <name evidence="1" type="ORF">D187_000486</name>
</gene>
<dbReference type="Proteomes" id="UP000011682">
    <property type="component" value="Unassembled WGS sequence"/>
</dbReference>
<proteinExistence type="predicted"/>